<proteinExistence type="predicted"/>
<reference evidence="2" key="1">
    <citation type="journal article" date="2010" name="Nat. Biotechnol.">
        <title>Draft genome sequence of the oilseed species Ricinus communis.</title>
        <authorList>
            <person name="Chan A.P."/>
            <person name="Crabtree J."/>
            <person name="Zhao Q."/>
            <person name="Lorenzi H."/>
            <person name="Orvis J."/>
            <person name="Puiu D."/>
            <person name="Melake-Berhan A."/>
            <person name="Jones K.M."/>
            <person name="Redman J."/>
            <person name="Chen G."/>
            <person name="Cahoon E.B."/>
            <person name="Gedil M."/>
            <person name="Stanke M."/>
            <person name="Haas B.J."/>
            <person name="Wortman J.R."/>
            <person name="Fraser-Liggett C.M."/>
            <person name="Ravel J."/>
            <person name="Rabinowicz P.D."/>
        </authorList>
    </citation>
    <scope>NUCLEOTIDE SEQUENCE [LARGE SCALE GENOMIC DNA]</scope>
    <source>
        <strain evidence="2">cv. Hale</strain>
    </source>
</reference>
<dbReference type="Proteomes" id="UP000008311">
    <property type="component" value="Unassembled WGS sequence"/>
</dbReference>
<accession>B9T6P3</accession>
<name>B9T6P3_RICCO</name>
<dbReference type="STRING" id="3988.B9T6P3"/>
<keyword evidence="2" id="KW-1185">Reference proteome</keyword>
<organism evidence="1 2">
    <name type="scientific">Ricinus communis</name>
    <name type="common">Castor bean</name>
    <dbReference type="NCBI Taxonomy" id="3988"/>
    <lineage>
        <taxon>Eukaryota</taxon>
        <taxon>Viridiplantae</taxon>
        <taxon>Streptophyta</taxon>
        <taxon>Embryophyta</taxon>
        <taxon>Tracheophyta</taxon>
        <taxon>Spermatophyta</taxon>
        <taxon>Magnoliopsida</taxon>
        <taxon>eudicotyledons</taxon>
        <taxon>Gunneridae</taxon>
        <taxon>Pentapetalae</taxon>
        <taxon>rosids</taxon>
        <taxon>fabids</taxon>
        <taxon>Malpighiales</taxon>
        <taxon>Euphorbiaceae</taxon>
        <taxon>Acalyphoideae</taxon>
        <taxon>Acalypheae</taxon>
        <taxon>Ricinus</taxon>
    </lineage>
</organism>
<dbReference type="InParanoid" id="B9T6P3"/>
<dbReference type="AlphaFoldDB" id="B9T6P3"/>
<protein>
    <submittedName>
        <fullName evidence="1">Uncharacterized protein</fullName>
    </submittedName>
</protein>
<evidence type="ECO:0000313" key="1">
    <source>
        <dbReference type="EMBL" id="EEF28467.1"/>
    </source>
</evidence>
<evidence type="ECO:0000313" key="2">
    <source>
        <dbReference type="Proteomes" id="UP000008311"/>
    </source>
</evidence>
<sequence length="111" mass="12808">MSLTEAGMDLDWDKYPEQKVKARADELALLGSPFDDLSDKILEALGDDNNELARAVQAKHNPISSEKLQEKLLNFEASLITHKQETLFSHYCQCHNSHHKQLETQQWQFQQ</sequence>
<gene>
    <name evidence="1" type="ORF">RCOM_0202080</name>
</gene>
<dbReference type="EMBL" id="EQ974631">
    <property type="protein sequence ID" value="EEF28467.1"/>
    <property type="molecule type" value="Genomic_DNA"/>
</dbReference>